<dbReference type="PANTHER" id="PTHR19818">
    <property type="entry name" value="ZINC FINGER PROTEIN ZIC AND GLI"/>
    <property type="match status" value="1"/>
</dbReference>
<dbReference type="Gene3D" id="3.30.160.60">
    <property type="entry name" value="Classic Zinc Finger"/>
    <property type="match status" value="2"/>
</dbReference>
<protein>
    <recommendedName>
        <fullName evidence="7">C2H2-type domain-containing protein</fullName>
    </recommendedName>
</protein>
<sequence length="306" mass="34949">MADFLTISFQKSGIYFPQPGPSLFSTNNKMLRPVPKFGDISEQLNSQQNQRTSVIVWSPPTTPTHNFLPPSPPQTPTTPKGTPVNEFSPKSPNVVPPRGRPRADVLNILMEEGQNSYSSIRCDVCNRVFPREKSLQAHKRTHSGERPYVCDFPNCGKAFVQSGQLKTHQRLHTGEKPFACTAEGCTTRFTHANRHCSLHPYAGLKRTFTEIPLKEILMNENSEPNEYKAAVLKWLANYEMEKDERNPTKLEERVLKRKLEKEIARQQIVERKKSRVEARKRMADARERWYGAMALVELADSQLNCN</sequence>
<evidence type="ECO:0000256" key="1">
    <source>
        <dbReference type="ARBA" id="ARBA00022723"/>
    </source>
</evidence>
<dbReference type="EMBL" id="CALNXK010000048">
    <property type="protein sequence ID" value="CAH3130330.1"/>
    <property type="molecule type" value="Genomic_DNA"/>
</dbReference>
<dbReference type="InterPro" id="IPR050329">
    <property type="entry name" value="GLI_C2H2-zinc-finger"/>
</dbReference>
<feature type="domain" description="C2H2-type" evidence="7">
    <location>
        <begin position="148"/>
        <end position="177"/>
    </location>
</feature>
<dbReference type="InterPro" id="IPR036236">
    <property type="entry name" value="Znf_C2H2_sf"/>
</dbReference>
<dbReference type="Pfam" id="PF13912">
    <property type="entry name" value="zf-C2H2_6"/>
    <property type="match status" value="1"/>
</dbReference>
<evidence type="ECO:0000256" key="3">
    <source>
        <dbReference type="ARBA" id="ARBA00022771"/>
    </source>
</evidence>
<proteinExistence type="predicted"/>
<keyword evidence="9" id="KW-1185">Reference proteome</keyword>
<reference evidence="8 9" key="1">
    <citation type="submission" date="2022-05" db="EMBL/GenBank/DDBJ databases">
        <authorList>
            <consortium name="Genoscope - CEA"/>
            <person name="William W."/>
        </authorList>
    </citation>
    <scope>NUCLEOTIDE SEQUENCE [LARGE SCALE GENOMIC DNA]</scope>
</reference>
<organism evidence="8 9">
    <name type="scientific">Porites lobata</name>
    <dbReference type="NCBI Taxonomy" id="104759"/>
    <lineage>
        <taxon>Eukaryota</taxon>
        <taxon>Metazoa</taxon>
        <taxon>Cnidaria</taxon>
        <taxon>Anthozoa</taxon>
        <taxon>Hexacorallia</taxon>
        <taxon>Scleractinia</taxon>
        <taxon>Fungiina</taxon>
        <taxon>Poritidae</taxon>
        <taxon>Porites</taxon>
    </lineage>
</organism>
<dbReference type="PANTHER" id="PTHR19818:SF166">
    <property type="entry name" value="C2H2-TYPE DOMAIN-CONTAINING PROTEIN"/>
    <property type="match status" value="1"/>
</dbReference>
<comment type="caution">
    <text evidence="8">The sequence shown here is derived from an EMBL/GenBank/DDBJ whole genome shotgun (WGS) entry which is preliminary data.</text>
</comment>
<dbReference type="SMART" id="SM00355">
    <property type="entry name" value="ZnF_C2H2"/>
    <property type="match status" value="2"/>
</dbReference>
<name>A0ABN8P217_9CNID</name>
<dbReference type="SUPFAM" id="SSF57667">
    <property type="entry name" value="beta-beta-alpha zinc fingers"/>
    <property type="match status" value="1"/>
</dbReference>
<keyword evidence="2" id="KW-0677">Repeat</keyword>
<evidence type="ECO:0000259" key="7">
    <source>
        <dbReference type="PROSITE" id="PS50157"/>
    </source>
</evidence>
<evidence type="ECO:0000256" key="5">
    <source>
        <dbReference type="PROSITE-ProRule" id="PRU00042"/>
    </source>
</evidence>
<dbReference type="PROSITE" id="PS00028">
    <property type="entry name" value="ZINC_FINGER_C2H2_1"/>
    <property type="match status" value="2"/>
</dbReference>
<dbReference type="PROSITE" id="PS50157">
    <property type="entry name" value="ZINC_FINGER_C2H2_2"/>
    <property type="match status" value="2"/>
</dbReference>
<feature type="domain" description="C2H2-type" evidence="7">
    <location>
        <begin position="120"/>
        <end position="147"/>
    </location>
</feature>
<evidence type="ECO:0000313" key="8">
    <source>
        <dbReference type="EMBL" id="CAH3130330.1"/>
    </source>
</evidence>
<gene>
    <name evidence="8" type="ORF">PLOB_00034631</name>
</gene>
<dbReference type="Pfam" id="PF00096">
    <property type="entry name" value="zf-C2H2"/>
    <property type="match status" value="1"/>
</dbReference>
<dbReference type="Proteomes" id="UP001159405">
    <property type="component" value="Unassembled WGS sequence"/>
</dbReference>
<evidence type="ECO:0000256" key="4">
    <source>
        <dbReference type="ARBA" id="ARBA00022833"/>
    </source>
</evidence>
<accession>A0ABN8P217</accession>
<evidence type="ECO:0000256" key="6">
    <source>
        <dbReference type="SAM" id="MobiDB-lite"/>
    </source>
</evidence>
<evidence type="ECO:0000256" key="2">
    <source>
        <dbReference type="ARBA" id="ARBA00022737"/>
    </source>
</evidence>
<dbReference type="InterPro" id="IPR013087">
    <property type="entry name" value="Znf_C2H2_type"/>
</dbReference>
<feature type="region of interest" description="Disordered" evidence="6">
    <location>
        <begin position="61"/>
        <end position="99"/>
    </location>
</feature>
<keyword evidence="4" id="KW-0862">Zinc</keyword>
<keyword evidence="3 5" id="KW-0863">Zinc-finger</keyword>
<evidence type="ECO:0000313" key="9">
    <source>
        <dbReference type="Proteomes" id="UP001159405"/>
    </source>
</evidence>
<keyword evidence="1" id="KW-0479">Metal-binding</keyword>